<gene>
    <name evidence="1" type="ORF">ETEE_1356</name>
</gene>
<name>A0A076LGZ6_9GAMM</name>
<dbReference type="AlphaFoldDB" id="A0A076LGZ6"/>
<dbReference type="EMBL" id="CP006664">
    <property type="protein sequence ID" value="AIJ07810.1"/>
    <property type="molecule type" value="Genomic_DNA"/>
</dbReference>
<accession>A0A076LGZ6</accession>
<organism evidence="1 2">
    <name type="scientific">Edwardsiella anguillarum ET080813</name>
    <dbReference type="NCBI Taxonomy" id="667120"/>
    <lineage>
        <taxon>Bacteria</taxon>
        <taxon>Pseudomonadati</taxon>
        <taxon>Pseudomonadota</taxon>
        <taxon>Gammaproteobacteria</taxon>
        <taxon>Enterobacterales</taxon>
        <taxon>Hafniaceae</taxon>
        <taxon>Edwardsiella</taxon>
    </lineage>
</organism>
<dbReference type="Proteomes" id="UP000028681">
    <property type="component" value="Chromosome"/>
</dbReference>
<dbReference type="HOGENOM" id="CLU_2648741_0_0_6"/>
<protein>
    <submittedName>
        <fullName evidence="1">Uncharacterized protein</fullName>
    </submittedName>
</protein>
<proteinExistence type="predicted"/>
<dbReference type="KEGG" id="ete:ETEE_1356"/>
<reference evidence="1 2" key="1">
    <citation type="journal article" date="2012" name="PLoS ONE">
        <title>Edwardsiella comparative phylogenomics reveal the new intra/inter-species taxonomic relationships, virulence evolution and niche adaptation mechanisms.</title>
        <authorList>
            <person name="Yang M."/>
            <person name="Lv Y."/>
            <person name="Xiao J."/>
            <person name="Wu H."/>
            <person name="Zheng H."/>
            <person name="Liu Q."/>
            <person name="Zhang Y."/>
            <person name="Wang Q."/>
        </authorList>
    </citation>
    <scope>NUCLEOTIDE SEQUENCE [LARGE SCALE GENOMIC DNA]</scope>
    <source>
        <strain evidence="2">080813</strain>
    </source>
</reference>
<sequence>MISITLLEDIIIEDPEQSTSELIKTLEYEIEKNNHEMKMIKCNAEYKKRDKLNIAYLSAISTITTIKSRIKNEKNR</sequence>
<evidence type="ECO:0000313" key="1">
    <source>
        <dbReference type="EMBL" id="AIJ07810.1"/>
    </source>
</evidence>
<evidence type="ECO:0000313" key="2">
    <source>
        <dbReference type="Proteomes" id="UP000028681"/>
    </source>
</evidence>